<reference evidence="2" key="1">
    <citation type="submission" date="2020-11" db="EMBL/GenBank/DDBJ databases">
        <authorList>
            <consortium name="DOE Joint Genome Institute"/>
            <person name="Ahrendt S."/>
            <person name="Riley R."/>
            <person name="Andreopoulos W."/>
            <person name="Labutti K."/>
            <person name="Pangilinan J."/>
            <person name="Ruiz-Duenas F.J."/>
            <person name="Barrasa J.M."/>
            <person name="Sanchez-Garcia M."/>
            <person name="Camarero S."/>
            <person name="Miyauchi S."/>
            <person name="Serrano A."/>
            <person name="Linde D."/>
            <person name="Babiker R."/>
            <person name="Drula E."/>
            <person name="Ayuso-Fernandez I."/>
            <person name="Pacheco R."/>
            <person name="Padilla G."/>
            <person name="Ferreira P."/>
            <person name="Barriuso J."/>
            <person name="Kellner H."/>
            <person name="Castanera R."/>
            <person name="Alfaro M."/>
            <person name="Ramirez L."/>
            <person name="Pisabarro A.G."/>
            <person name="Kuo A."/>
            <person name="Tritt A."/>
            <person name="Lipzen A."/>
            <person name="He G."/>
            <person name="Yan M."/>
            <person name="Ng V."/>
            <person name="Cullen D."/>
            <person name="Martin F."/>
            <person name="Rosso M.-N."/>
            <person name="Henrissat B."/>
            <person name="Hibbett D."/>
            <person name="Martinez A.T."/>
            <person name="Grigoriev I.V."/>
        </authorList>
    </citation>
    <scope>NUCLEOTIDE SEQUENCE</scope>
    <source>
        <strain evidence="2">AH 40177</strain>
    </source>
</reference>
<dbReference type="OrthoDB" id="2816957at2759"/>
<evidence type="ECO:0000313" key="3">
    <source>
        <dbReference type="Proteomes" id="UP000772434"/>
    </source>
</evidence>
<gene>
    <name evidence="2" type="ORF">BDP27DRAFT_1431484</name>
</gene>
<keyword evidence="3" id="KW-1185">Reference proteome</keyword>
<keyword evidence="1" id="KW-0732">Signal</keyword>
<proteinExistence type="predicted"/>
<name>A0A9P5P8P8_9AGAR</name>
<accession>A0A9P5P8P8</accession>
<dbReference type="Proteomes" id="UP000772434">
    <property type="component" value="Unassembled WGS sequence"/>
</dbReference>
<dbReference type="AlphaFoldDB" id="A0A9P5P8P8"/>
<sequence length="76" mass="8527">MFRLTTVLLLVQTVMIAQGLPEPRTESLDSICGWGGQYPPYCAPGYTCCGPLRVINGTTYGRHVFYLERKVYVIVI</sequence>
<evidence type="ECO:0000313" key="2">
    <source>
        <dbReference type="EMBL" id="KAF9059348.1"/>
    </source>
</evidence>
<dbReference type="EMBL" id="JADNRY010000307">
    <property type="protein sequence ID" value="KAF9059348.1"/>
    <property type="molecule type" value="Genomic_DNA"/>
</dbReference>
<evidence type="ECO:0000256" key="1">
    <source>
        <dbReference type="SAM" id="SignalP"/>
    </source>
</evidence>
<comment type="caution">
    <text evidence="2">The sequence shown here is derived from an EMBL/GenBank/DDBJ whole genome shotgun (WGS) entry which is preliminary data.</text>
</comment>
<protein>
    <submittedName>
        <fullName evidence="2">Uncharacterized protein</fullName>
    </submittedName>
</protein>
<feature type="signal peptide" evidence="1">
    <location>
        <begin position="1"/>
        <end position="19"/>
    </location>
</feature>
<organism evidence="2 3">
    <name type="scientific">Rhodocollybia butyracea</name>
    <dbReference type="NCBI Taxonomy" id="206335"/>
    <lineage>
        <taxon>Eukaryota</taxon>
        <taxon>Fungi</taxon>
        <taxon>Dikarya</taxon>
        <taxon>Basidiomycota</taxon>
        <taxon>Agaricomycotina</taxon>
        <taxon>Agaricomycetes</taxon>
        <taxon>Agaricomycetidae</taxon>
        <taxon>Agaricales</taxon>
        <taxon>Marasmiineae</taxon>
        <taxon>Omphalotaceae</taxon>
        <taxon>Rhodocollybia</taxon>
    </lineage>
</organism>
<feature type="chain" id="PRO_5040205430" evidence="1">
    <location>
        <begin position="20"/>
        <end position="76"/>
    </location>
</feature>